<evidence type="ECO:0000313" key="2">
    <source>
        <dbReference type="EMBL" id="KAB8078855.1"/>
    </source>
</evidence>
<dbReference type="SUPFAM" id="SSF51735">
    <property type="entry name" value="NAD(P)-binding Rossmann-fold domains"/>
    <property type="match status" value="1"/>
</dbReference>
<dbReference type="PANTHER" id="PTHR43544">
    <property type="entry name" value="SHORT-CHAIN DEHYDROGENASE/REDUCTASE"/>
    <property type="match status" value="1"/>
</dbReference>
<dbReference type="InterPro" id="IPR002347">
    <property type="entry name" value="SDR_fam"/>
</dbReference>
<dbReference type="PANTHER" id="PTHR43544:SF26">
    <property type="entry name" value="SHORT CHAIN DEHYDROGENASE_REDUCTASE FAMILY OXIDOREDUCTASE (JCVI)"/>
    <property type="match status" value="1"/>
</dbReference>
<comment type="similarity">
    <text evidence="1">Belongs to the short-chain dehydrogenases/reductases (SDR) family.</text>
</comment>
<gene>
    <name evidence="2" type="ORF">BDV29DRAFT_165434</name>
</gene>
<evidence type="ECO:0000256" key="1">
    <source>
        <dbReference type="ARBA" id="ARBA00006484"/>
    </source>
</evidence>
<dbReference type="InterPro" id="IPR051468">
    <property type="entry name" value="Fungal_SecMetab_SDRs"/>
</dbReference>
<organism evidence="2 3">
    <name type="scientific">Aspergillus leporis</name>
    <dbReference type="NCBI Taxonomy" id="41062"/>
    <lineage>
        <taxon>Eukaryota</taxon>
        <taxon>Fungi</taxon>
        <taxon>Dikarya</taxon>
        <taxon>Ascomycota</taxon>
        <taxon>Pezizomycotina</taxon>
        <taxon>Eurotiomycetes</taxon>
        <taxon>Eurotiomycetidae</taxon>
        <taxon>Eurotiales</taxon>
        <taxon>Aspergillaceae</taxon>
        <taxon>Aspergillus</taxon>
        <taxon>Aspergillus subgen. Circumdati</taxon>
    </lineage>
</organism>
<dbReference type="Proteomes" id="UP000326565">
    <property type="component" value="Unassembled WGS sequence"/>
</dbReference>
<dbReference type="GO" id="GO:0005737">
    <property type="term" value="C:cytoplasm"/>
    <property type="evidence" value="ECO:0007669"/>
    <property type="project" value="TreeGrafter"/>
</dbReference>
<dbReference type="InterPro" id="IPR036291">
    <property type="entry name" value="NAD(P)-bd_dom_sf"/>
</dbReference>
<protein>
    <submittedName>
        <fullName evidence="2">Putative NADPH-dependent 1-acyl dihydroxyacetone phosphate reductase</fullName>
    </submittedName>
</protein>
<dbReference type="EMBL" id="ML732154">
    <property type="protein sequence ID" value="KAB8078855.1"/>
    <property type="molecule type" value="Genomic_DNA"/>
</dbReference>
<dbReference type="OrthoDB" id="9876299at2759"/>
<evidence type="ECO:0000313" key="3">
    <source>
        <dbReference type="Proteomes" id="UP000326565"/>
    </source>
</evidence>
<name>A0A5N5XFA6_9EURO</name>
<accession>A0A5N5XFA6</accession>
<keyword evidence="3" id="KW-1185">Reference proteome</keyword>
<sequence length="245" mass="26742">MAPTIVLITGTNRGIGKGLLELYLSKPNHTVIAANRDPNHSTSKALVDIPTAEGTTLRVIKIDYTSPTDPVNAVKELTAHGIDHIDILIANAGIALAWPKVSEVKVEDIQKHVDTNAYGFIRLYQAFLPLLKVSLDPKLVTIGSAGAFLTNFIPFNNAAYAPTKLMQHWYTKAISAEEPKLTAFPIDPGWAQTDIGNRGADAFGYEKAAITIDESVRGVLKVIDESSRETHSGKLWKYDGSHEPW</sequence>
<dbReference type="PRINTS" id="PR00081">
    <property type="entry name" value="GDHRDH"/>
</dbReference>
<dbReference type="GO" id="GO:0016491">
    <property type="term" value="F:oxidoreductase activity"/>
    <property type="evidence" value="ECO:0007669"/>
    <property type="project" value="TreeGrafter"/>
</dbReference>
<proteinExistence type="inferred from homology"/>
<dbReference type="Gene3D" id="3.40.50.720">
    <property type="entry name" value="NAD(P)-binding Rossmann-like Domain"/>
    <property type="match status" value="1"/>
</dbReference>
<dbReference type="AlphaFoldDB" id="A0A5N5XFA6"/>
<reference evidence="2 3" key="1">
    <citation type="submission" date="2019-04" db="EMBL/GenBank/DDBJ databases">
        <title>Friends and foes A comparative genomics study of 23 Aspergillus species from section Flavi.</title>
        <authorList>
            <consortium name="DOE Joint Genome Institute"/>
            <person name="Kjaerbolling I."/>
            <person name="Vesth T."/>
            <person name="Frisvad J.C."/>
            <person name="Nybo J.L."/>
            <person name="Theobald S."/>
            <person name="Kildgaard S."/>
            <person name="Isbrandt T."/>
            <person name="Kuo A."/>
            <person name="Sato A."/>
            <person name="Lyhne E.K."/>
            <person name="Kogle M.E."/>
            <person name="Wiebenga A."/>
            <person name="Kun R.S."/>
            <person name="Lubbers R.J."/>
            <person name="Makela M.R."/>
            <person name="Barry K."/>
            <person name="Chovatia M."/>
            <person name="Clum A."/>
            <person name="Daum C."/>
            <person name="Haridas S."/>
            <person name="He G."/>
            <person name="LaButti K."/>
            <person name="Lipzen A."/>
            <person name="Mondo S."/>
            <person name="Riley R."/>
            <person name="Salamov A."/>
            <person name="Simmons B.A."/>
            <person name="Magnuson J.K."/>
            <person name="Henrissat B."/>
            <person name="Mortensen U.H."/>
            <person name="Larsen T.O."/>
            <person name="Devries R.P."/>
            <person name="Grigoriev I.V."/>
            <person name="Machida M."/>
            <person name="Baker S.E."/>
            <person name="Andersen M.R."/>
        </authorList>
    </citation>
    <scope>NUCLEOTIDE SEQUENCE [LARGE SCALE GENOMIC DNA]</scope>
    <source>
        <strain evidence="2 3">CBS 151.66</strain>
    </source>
</reference>
<dbReference type="Pfam" id="PF00106">
    <property type="entry name" value="adh_short"/>
    <property type="match status" value="1"/>
</dbReference>